<evidence type="ECO:0000313" key="3">
    <source>
        <dbReference type="EMBL" id="CAA9505626.1"/>
    </source>
</evidence>
<evidence type="ECO:0000256" key="1">
    <source>
        <dbReference type="ARBA" id="ARBA00022801"/>
    </source>
</evidence>
<organism evidence="3">
    <name type="scientific">uncultured Solirubrobacterales bacterium</name>
    <dbReference type="NCBI Taxonomy" id="768556"/>
    <lineage>
        <taxon>Bacteria</taxon>
        <taxon>Bacillati</taxon>
        <taxon>Actinomycetota</taxon>
        <taxon>Thermoleophilia</taxon>
        <taxon>Solirubrobacterales</taxon>
        <taxon>environmental samples</taxon>
    </lineage>
</organism>
<dbReference type="GO" id="GO:0016787">
    <property type="term" value="F:hydrolase activity"/>
    <property type="evidence" value="ECO:0007669"/>
    <property type="project" value="UniProtKB-KW"/>
</dbReference>
<feature type="domain" description="Metallo-beta-lactamase" evidence="2">
    <location>
        <begin position="23"/>
        <end position="217"/>
    </location>
</feature>
<protein>
    <recommendedName>
        <fullName evidence="2">Metallo-beta-lactamase domain-containing protein</fullName>
    </recommendedName>
</protein>
<keyword evidence="1" id="KW-0378">Hydrolase</keyword>
<dbReference type="Gene3D" id="3.60.15.10">
    <property type="entry name" value="Ribonuclease Z/Hydroxyacylglutathione hydrolase-like"/>
    <property type="match status" value="1"/>
</dbReference>
<dbReference type="AlphaFoldDB" id="A0A6J4SUM5"/>
<gene>
    <name evidence="3" type="ORF">AVDCRST_MAG45-1582</name>
</gene>
<dbReference type="SUPFAM" id="SSF56281">
    <property type="entry name" value="Metallo-hydrolase/oxidoreductase"/>
    <property type="match status" value="1"/>
</dbReference>
<sequence length="258" mass="27182">MNVKRTIQLVGGPTVVLGFGGLRLLTDPTLDLPRHYSQGGMESEKTITPALSAAELGRIDAVLLSHDEHFDNLDTAGRQLLQDVRLTVSTPGGAERLGGTARGLQPFESTELERPDGGTVTVTAVPARHGPAGVEAVLGKVTGFWLAAEDLGAVYVTGDNTSLDHVREIGHRLGSPDLIVQFVGAVRNPEWFDGQLLTMDGLGAQVSATLLGARAVAIAHAEGWTHYSQGRDEAVDAFIAAGLADRLLHTPVGEVVAF</sequence>
<evidence type="ECO:0000259" key="2">
    <source>
        <dbReference type="Pfam" id="PF12706"/>
    </source>
</evidence>
<dbReference type="PANTHER" id="PTHR43546">
    <property type="entry name" value="UPF0173 METAL-DEPENDENT HYDROLASE MJ1163-RELATED"/>
    <property type="match status" value="1"/>
</dbReference>
<proteinExistence type="predicted"/>
<dbReference type="InterPro" id="IPR001279">
    <property type="entry name" value="Metallo-B-lactamas"/>
</dbReference>
<reference evidence="3" key="1">
    <citation type="submission" date="2020-02" db="EMBL/GenBank/DDBJ databases">
        <authorList>
            <person name="Meier V. D."/>
        </authorList>
    </citation>
    <scope>NUCLEOTIDE SEQUENCE</scope>
    <source>
        <strain evidence="3">AVDCRST_MAG45</strain>
    </source>
</reference>
<dbReference type="PANTHER" id="PTHR43546:SF9">
    <property type="entry name" value="L-ASCORBATE-6-PHOSPHATE LACTONASE ULAG-RELATED"/>
    <property type="match status" value="1"/>
</dbReference>
<dbReference type="InterPro" id="IPR050114">
    <property type="entry name" value="UPF0173_UPF0282_UlaG_hydrolase"/>
</dbReference>
<accession>A0A6J4SUM5</accession>
<dbReference type="Pfam" id="PF12706">
    <property type="entry name" value="Lactamase_B_2"/>
    <property type="match status" value="1"/>
</dbReference>
<dbReference type="InterPro" id="IPR036866">
    <property type="entry name" value="RibonucZ/Hydroxyglut_hydro"/>
</dbReference>
<name>A0A6J4SUM5_9ACTN</name>
<dbReference type="EMBL" id="CADCVU010000131">
    <property type="protein sequence ID" value="CAA9505626.1"/>
    <property type="molecule type" value="Genomic_DNA"/>
</dbReference>